<evidence type="ECO:0008006" key="3">
    <source>
        <dbReference type="Google" id="ProtNLM"/>
    </source>
</evidence>
<keyword evidence="2" id="KW-1185">Reference proteome</keyword>
<organism evidence="1 2">
    <name type="scientific">Agaricicola taiwanensis</name>
    <dbReference type="NCBI Taxonomy" id="591372"/>
    <lineage>
        <taxon>Bacteria</taxon>
        <taxon>Pseudomonadati</taxon>
        <taxon>Pseudomonadota</taxon>
        <taxon>Alphaproteobacteria</taxon>
        <taxon>Rhodobacterales</taxon>
        <taxon>Paracoccaceae</taxon>
        <taxon>Agaricicola</taxon>
    </lineage>
</organism>
<reference evidence="1" key="2">
    <citation type="submission" date="2020-09" db="EMBL/GenBank/DDBJ databases">
        <authorList>
            <person name="Sun Q."/>
            <person name="Sedlacek I."/>
        </authorList>
    </citation>
    <scope>NUCLEOTIDE SEQUENCE</scope>
    <source>
        <strain evidence="1">CCM 7684</strain>
    </source>
</reference>
<protein>
    <recommendedName>
        <fullName evidence="3">Peptidase M15</fullName>
    </recommendedName>
</protein>
<dbReference type="InterPro" id="IPR009045">
    <property type="entry name" value="Zn_M74/Hedgehog-like"/>
</dbReference>
<dbReference type="Proteomes" id="UP000602745">
    <property type="component" value="Unassembled WGS sequence"/>
</dbReference>
<reference evidence="1" key="1">
    <citation type="journal article" date="2014" name="Int. J. Syst. Evol. Microbiol.">
        <title>Complete genome sequence of Corynebacterium casei LMG S-19264T (=DSM 44701T), isolated from a smear-ripened cheese.</title>
        <authorList>
            <consortium name="US DOE Joint Genome Institute (JGI-PGF)"/>
            <person name="Walter F."/>
            <person name="Albersmeier A."/>
            <person name="Kalinowski J."/>
            <person name="Ruckert C."/>
        </authorList>
    </citation>
    <scope>NUCLEOTIDE SEQUENCE</scope>
    <source>
        <strain evidence="1">CCM 7684</strain>
    </source>
</reference>
<proteinExistence type="predicted"/>
<name>A0A8J2YNB0_9RHOB</name>
<comment type="caution">
    <text evidence="1">The sequence shown here is derived from an EMBL/GenBank/DDBJ whole genome shotgun (WGS) entry which is preliminary data.</text>
</comment>
<dbReference type="AlphaFoldDB" id="A0A8J2YNB0"/>
<gene>
    <name evidence="1" type="ORF">GCM10007276_35450</name>
</gene>
<sequence>MIDQRITAGTREEGADVKSPRSVKGLEDLGRVRLSESFFMRDFLYSEIANAYGLSNIPENPDLAIAAGSRLCQELLEPLRARFGRISIRSAFRSRAINQLGNERGHNCGSNESNYAGHIWDHRDAEGLMGATACVVVHAFIPYYEATGQWEAIAWWVHDHLPYRDMEFFPKFAAFNIGWHEKPRPAIYSFVPPRRGWLTKPGMPNHEGSHESEYRAFLASLDKA</sequence>
<dbReference type="SUPFAM" id="SSF55166">
    <property type="entry name" value="Hedgehog/DD-peptidase"/>
    <property type="match status" value="1"/>
</dbReference>
<dbReference type="EMBL" id="BMCP01000010">
    <property type="protein sequence ID" value="GGE55342.1"/>
    <property type="molecule type" value="Genomic_DNA"/>
</dbReference>
<evidence type="ECO:0000313" key="2">
    <source>
        <dbReference type="Proteomes" id="UP000602745"/>
    </source>
</evidence>
<accession>A0A8J2YNB0</accession>
<evidence type="ECO:0000313" key="1">
    <source>
        <dbReference type="EMBL" id="GGE55342.1"/>
    </source>
</evidence>